<reference evidence="2" key="1">
    <citation type="journal article" date="2019" name="Int. J. Syst. Evol. Microbiol.">
        <title>The Global Catalogue of Microorganisms (GCM) 10K type strain sequencing project: providing services to taxonomists for standard genome sequencing and annotation.</title>
        <authorList>
            <consortium name="The Broad Institute Genomics Platform"/>
            <consortium name="The Broad Institute Genome Sequencing Center for Infectious Disease"/>
            <person name="Wu L."/>
            <person name="Ma J."/>
        </authorList>
    </citation>
    <scope>NUCLEOTIDE SEQUENCE [LARGE SCALE GENOMIC DNA]</scope>
    <source>
        <strain evidence="2">CGMCC 1.13574</strain>
    </source>
</reference>
<dbReference type="SUPFAM" id="SSF52540">
    <property type="entry name" value="P-loop containing nucleoside triphosphate hydrolases"/>
    <property type="match status" value="1"/>
</dbReference>
<dbReference type="NCBIfam" id="NF005807">
    <property type="entry name" value="PRK07667.1"/>
    <property type="match status" value="1"/>
</dbReference>
<comment type="caution">
    <text evidence="1">The sequence shown here is derived from an EMBL/GenBank/DDBJ whole genome shotgun (WGS) entry which is preliminary data.</text>
</comment>
<dbReference type="RefSeq" id="WP_386046414.1">
    <property type="nucleotide sequence ID" value="NZ_JBHUIO010000005.1"/>
</dbReference>
<organism evidence="1 2">
    <name type="scientific">Tumebacillus lipolyticus</name>
    <dbReference type="NCBI Taxonomy" id="1280370"/>
    <lineage>
        <taxon>Bacteria</taxon>
        <taxon>Bacillati</taxon>
        <taxon>Bacillota</taxon>
        <taxon>Bacilli</taxon>
        <taxon>Bacillales</taxon>
        <taxon>Alicyclobacillaceae</taxon>
        <taxon>Tumebacillus</taxon>
    </lineage>
</organism>
<dbReference type="Proteomes" id="UP001597343">
    <property type="component" value="Unassembled WGS sequence"/>
</dbReference>
<dbReference type="GO" id="GO:0016301">
    <property type="term" value="F:kinase activity"/>
    <property type="evidence" value="ECO:0007669"/>
    <property type="project" value="UniProtKB-KW"/>
</dbReference>
<dbReference type="Gene3D" id="3.40.50.300">
    <property type="entry name" value="P-loop containing nucleotide triphosphate hydrolases"/>
    <property type="match status" value="1"/>
</dbReference>
<dbReference type="InterPro" id="IPR027417">
    <property type="entry name" value="P-loop_NTPase"/>
</dbReference>
<dbReference type="PANTHER" id="PTHR10285">
    <property type="entry name" value="URIDINE KINASE"/>
    <property type="match status" value="1"/>
</dbReference>
<accession>A0ABW4ZWT3</accession>
<evidence type="ECO:0000313" key="2">
    <source>
        <dbReference type="Proteomes" id="UP001597343"/>
    </source>
</evidence>
<dbReference type="EMBL" id="JBHUIO010000005">
    <property type="protein sequence ID" value="MFD2170453.1"/>
    <property type="molecule type" value="Genomic_DNA"/>
</dbReference>
<keyword evidence="1" id="KW-0418">Kinase</keyword>
<gene>
    <name evidence="1" type="ORF">ACFSOY_10610</name>
</gene>
<proteinExistence type="predicted"/>
<sequence>MKNRMIGESLRAVLNNMQDGERLLVGIDGLSGSGKTTLAKQFASELDKHGVRSTVLHLDDLITVRKMRYQTGHAEWYEHYFLQWDVASLAERVFRSWERGATELELDVYDADRDLLTARTVRVPDRGILLIEGVFLQRKEWRSFFDHVLYIDCPRSTRFARVTGRGGQDIADQERIERYRRRYWAAEDYYLDTEKPLQQADRVVRSS</sequence>
<keyword evidence="1" id="KW-0808">Transferase</keyword>
<evidence type="ECO:0000313" key="1">
    <source>
        <dbReference type="EMBL" id="MFD2170453.1"/>
    </source>
</evidence>
<protein>
    <submittedName>
        <fullName evidence="1">Kinase</fullName>
    </submittedName>
</protein>
<keyword evidence="2" id="KW-1185">Reference proteome</keyword>
<dbReference type="Pfam" id="PF13238">
    <property type="entry name" value="AAA_18"/>
    <property type="match status" value="1"/>
</dbReference>
<name>A0ABW4ZWT3_9BACL</name>